<sequence length="61" mass="6844">MFTNPEFMLDLAHDRSREMIADADRERLLSSARLTRRGRKARGRPAGTLSSCETAVVVPAR</sequence>
<gene>
    <name evidence="1" type="ORF">ACFO0C_25305</name>
</gene>
<dbReference type="RefSeq" id="WP_378069161.1">
    <property type="nucleotide sequence ID" value="NZ_JBHSBL010000019.1"/>
</dbReference>
<evidence type="ECO:0000313" key="1">
    <source>
        <dbReference type="EMBL" id="MFC4068258.1"/>
    </source>
</evidence>
<accession>A0ABV8IZI4</accession>
<evidence type="ECO:0000313" key="2">
    <source>
        <dbReference type="Proteomes" id="UP001595867"/>
    </source>
</evidence>
<reference evidence="2" key="1">
    <citation type="journal article" date="2019" name="Int. J. Syst. Evol. Microbiol.">
        <title>The Global Catalogue of Microorganisms (GCM) 10K type strain sequencing project: providing services to taxonomists for standard genome sequencing and annotation.</title>
        <authorList>
            <consortium name="The Broad Institute Genomics Platform"/>
            <consortium name="The Broad Institute Genome Sequencing Center for Infectious Disease"/>
            <person name="Wu L."/>
            <person name="Ma J."/>
        </authorList>
    </citation>
    <scope>NUCLEOTIDE SEQUENCE [LARGE SCALE GENOMIC DNA]</scope>
    <source>
        <strain evidence="2">TBRC 5832</strain>
    </source>
</reference>
<keyword evidence="2" id="KW-1185">Reference proteome</keyword>
<proteinExistence type="predicted"/>
<name>A0ABV8IZI4_9ACTN</name>
<dbReference type="Proteomes" id="UP001595867">
    <property type="component" value="Unassembled WGS sequence"/>
</dbReference>
<comment type="caution">
    <text evidence="1">The sequence shown here is derived from an EMBL/GenBank/DDBJ whole genome shotgun (WGS) entry which is preliminary data.</text>
</comment>
<dbReference type="EMBL" id="JBHSBL010000019">
    <property type="protein sequence ID" value="MFC4068258.1"/>
    <property type="molecule type" value="Genomic_DNA"/>
</dbReference>
<organism evidence="1 2">
    <name type="scientific">Actinoplanes subglobosus</name>
    <dbReference type="NCBI Taxonomy" id="1547892"/>
    <lineage>
        <taxon>Bacteria</taxon>
        <taxon>Bacillati</taxon>
        <taxon>Actinomycetota</taxon>
        <taxon>Actinomycetes</taxon>
        <taxon>Micromonosporales</taxon>
        <taxon>Micromonosporaceae</taxon>
        <taxon>Actinoplanes</taxon>
    </lineage>
</organism>
<protein>
    <submittedName>
        <fullName evidence="1">Uncharacterized protein</fullName>
    </submittedName>
</protein>